<feature type="region of interest" description="Disordered" evidence="1">
    <location>
        <begin position="1"/>
        <end position="20"/>
    </location>
</feature>
<dbReference type="Pfam" id="PF12584">
    <property type="entry name" value="TRAPPC10"/>
    <property type="match status" value="1"/>
</dbReference>
<dbReference type="Proteomes" id="UP000789375">
    <property type="component" value="Unassembled WGS sequence"/>
</dbReference>
<sequence length="166" mass="18572">MSSTEESSAPLSPVSNSKHANLNYSPPQTLKLPSFDIHYIGIITSTDILEFYYDVHVDFDNWLLAGHKKLCFSSKAGETNEFPITLVPLKTGHLLVPLLRVTILDSHTFSETIYLNNAEQVLVRPRTQSATFFIEQQHRIHSIHSGAGFGGPGHHHHNEGMENVEL</sequence>
<evidence type="ECO:0000313" key="4">
    <source>
        <dbReference type="Proteomes" id="UP000789375"/>
    </source>
</evidence>
<accession>A0A9N9A3W2</accession>
<feature type="domain" description="TRAPPC10/Trs130 C-terminal" evidence="2">
    <location>
        <begin position="45"/>
        <end position="116"/>
    </location>
</feature>
<evidence type="ECO:0000313" key="3">
    <source>
        <dbReference type="EMBL" id="CAG8515912.1"/>
    </source>
</evidence>
<reference evidence="3" key="1">
    <citation type="submission" date="2021-06" db="EMBL/GenBank/DDBJ databases">
        <authorList>
            <person name="Kallberg Y."/>
            <person name="Tangrot J."/>
            <person name="Rosling A."/>
        </authorList>
    </citation>
    <scope>NUCLEOTIDE SEQUENCE</scope>
    <source>
        <strain evidence="3">87-6 pot B 2015</strain>
    </source>
</reference>
<evidence type="ECO:0000259" key="2">
    <source>
        <dbReference type="Pfam" id="PF12584"/>
    </source>
</evidence>
<name>A0A9N9A3W2_FUNMO</name>
<dbReference type="InterPro" id="IPR022233">
    <property type="entry name" value="TRAPPC10/Trs130_C"/>
</dbReference>
<dbReference type="EMBL" id="CAJVPP010000835">
    <property type="protein sequence ID" value="CAG8515912.1"/>
    <property type="molecule type" value="Genomic_DNA"/>
</dbReference>
<gene>
    <name evidence="3" type="ORF">FMOSSE_LOCUS4780</name>
</gene>
<keyword evidence="4" id="KW-1185">Reference proteome</keyword>
<organism evidence="3 4">
    <name type="scientific">Funneliformis mosseae</name>
    <name type="common">Endomycorrhizal fungus</name>
    <name type="synonym">Glomus mosseae</name>
    <dbReference type="NCBI Taxonomy" id="27381"/>
    <lineage>
        <taxon>Eukaryota</taxon>
        <taxon>Fungi</taxon>
        <taxon>Fungi incertae sedis</taxon>
        <taxon>Mucoromycota</taxon>
        <taxon>Glomeromycotina</taxon>
        <taxon>Glomeromycetes</taxon>
        <taxon>Glomerales</taxon>
        <taxon>Glomeraceae</taxon>
        <taxon>Funneliformis</taxon>
    </lineage>
</organism>
<evidence type="ECO:0000256" key="1">
    <source>
        <dbReference type="SAM" id="MobiDB-lite"/>
    </source>
</evidence>
<dbReference type="AlphaFoldDB" id="A0A9N9A3W2"/>
<protein>
    <submittedName>
        <fullName evidence="3">7914_t:CDS:1</fullName>
    </submittedName>
</protein>
<comment type="caution">
    <text evidence="3">The sequence shown here is derived from an EMBL/GenBank/DDBJ whole genome shotgun (WGS) entry which is preliminary data.</text>
</comment>
<proteinExistence type="predicted"/>